<dbReference type="RefSeq" id="WP_249313659.1">
    <property type="nucleotide sequence ID" value="NZ_JACRSU010000005.1"/>
</dbReference>
<dbReference type="Pfam" id="PF16111">
    <property type="entry name" value="DUF4829"/>
    <property type="match status" value="1"/>
</dbReference>
<evidence type="ECO:0000313" key="4">
    <source>
        <dbReference type="Proteomes" id="UP000611762"/>
    </source>
</evidence>
<protein>
    <submittedName>
        <fullName evidence="3">DUF4829 domain-containing protein</fullName>
    </submittedName>
</protein>
<dbReference type="EMBL" id="JACRSU010000005">
    <property type="protein sequence ID" value="MBC8541624.1"/>
    <property type="molecule type" value="Genomic_DNA"/>
</dbReference>
<gene>
    <name evidence="3" type="ORF">H8698_11605</name>
</gene>
<name>A0A926HYZ6_9FIRM</name>
<dbReference type="AlphaFoldDB" id="A0A926HYZ6"/>
<keyword evidence="1" id="KW-0472">Membrane</keyword>
<reference evidence="3" key="1">
    <citation type="submission" date="2020-08" db="EMBL/GenBank/DDBJ databases">
        <title>Genome public.</title>
        <authorList>
            <person name="Liu C."/>
            <person name="Sun Q."/>
        </authorList>
    </citation>
    <scope>NUCLEOTIDE SEQUENCE</scope>
    <source>
        <strain evidence="3">H8</strain>
    </source>
</reference>
<feature type="domain" description="DUF4829" evidence="2">
    <location>
        <begin position="34"/>
        <end position="149"/>
    </location>
</feature>
<comment type="caution">
    <text evidence="3">The sequence shown here is derived from an EMBL/GenBank/DDBJ whole genome shotgun (WGS) entry which is preliminary data.</text>
</comment>
<feature type="transmembrane region" description="Helical" evidence="1">
    <location>
        <begin position="6"/>
        <end position="24"/>
    </location>
</feature>
<organism evidence="3 4">
    <name type="scientific">Congzhengia minquanensis</name>
    <dbReference type="NCBI Taxonomy" id="2763657"/>
    <lineage>
        <taxon>Bacteria</taxon>
        <taxon>Bacillati</taxon>
        <taxon>Bacillota</taxon>
        <taxon>Clostridia</taxon>
        <taxon>Eubacteriales</taxon>
        <taxon>Oscillospiraceae</taxon>
        <taxon>Congzhengia</taxon>
    </lineage>
</organism>
<sequence length="151" mass="17598">MKFRVLIIISVLVLLIILCYTLYIPTRPHGMSPEETVNYYFEQYNDKNIKKINSITHPSHRSNGAELDFNKLISVKVINLQEEKDSNKIFFDYKEVYSSPPYQVSMVRAKYDIQFKGEFGSTTRSGINETNFYLIKKHEDSDWLIVSMGLG</sequence>
<evidence type="ECO:0000313" key="3">
    <source>
        <dbReference type="EMBL" id="MBC8541624.1"/>
    </source>
</evidence>
<dbReference type="Proteomes" id="UP000611762">
    <property type="component" value="Unassembled WGS sequence"/>
</dbReference>
<evidence type="ECO:0000256" key="1">
    <source>
        <dbReference type="SAM" id="Phobius"/>
    </source>
</evidence>
<evidence type="ECO:0000259" key="2">
    <source>
        <dbReference type="Pfam" id="PF16111"/>
    </source>
</evidence>
<keyword evidence="4" id="KW-1185">Reference proteome</keyword>
<keyword evidence="1" id="KW-1133">Transmembrane helix</keyword>
<keyword evidence="1" id="KW-0812">Transmembrane</keyword>
<proteinExistence type="predicted"/>
<accession>A0A926HYZ6</accession>
<dbReference type="InterPro" id="IPR032256">
    <property type="entry name" value="DUF4829"/>
</dbReference>